<dbReference type="EMBL" id="CAVNYO010000411">
    <property type="protein sequence ID" value="CAK5276579.1"/>
    <property type="molecule type" value="Genomic_DNA"/>
</dbReference>
<evidence type="ECO:0000313" key="1">
    <source>
        <dbReference type="EMBL" id="CAK5276572.1"/>
    </source>
</evidence>
<keyword evidence="3" id="KW-1185">Reference proteome</keyword>
<name>A0AAD2K3A3_9AGAR</name>
<evidence type="ECO:0000313" key="3">
    <source>
        <dbReference type="Proteomes" id="UP001295794"/>
    </source>
</evidence>
<dbReference type="Proteomes" id="UP001295794">
    <property type="component" value="Unassembled WGS sequence"/>
</dbReference>
<dbReference type="EMBL" id="CAVNYO010000410">
    <property type="protein sequence ID" value="CAK5276572.1"/>
    <property type="molecule type" value="Genomic_DNA"/>
</dbReference>
<organism evidence="2 3">
    <name type="scientific">Mycena citricolor</name>
    <dbReference type="NCBI Taxonomy" id="2018698"/>
    <lineage>
        <taxon>Eukaryota</taxon>
        <taxon>Fungi</taxon>
        <taxon>Dikarya</taxon>
        <taxon>Basidiomycota</taxon>
        <taxon>Agaricomycotina</taxon>
        <taxon>Agaricomycetes</taxon>
        <taxon>Agaricomycetidae</taxon>
        <taxon>Agaricales</taxon>
        <taxon>Marasmiineae</taxon>
        <taxon>Mycenaceae</taxon>
        <taxon>Mycena</taxon>
    </lineage>
</organism>
<dbReference type="AlphaFoldDB" id="A0AAD2K3A3"/>
<evidence type="ECO:0000313" key="2">
    <source>
        <dbReference type="EMBL" id="CAK5276579.1"/>
    </source>
</evidence>
<comment type="caution">
    <text evidence="2">The sequence shown here is derived from an EMBL/GenBank/DDBJ whole genome shotgun (WGS) entry which is preliminary data.</text>
</comment>
<accession>A0AAD2K3A3</accession>
<protein>
    <submittedName>
        <fullName evidence="2">Uncharacterized protein</fullName>
    </submittedName>
</protein>
<gene>
    <name evidence="1" type="ORF">MYCIT1_LOCUS24948</name>
    <name evidence="2" type="ORF">MYCIT1_LOCUS24965</name>
</gene>
<reference evidence="2" key="1">
    <citation type="submission" date="2023-11" db="EMBL/GenBank/DDBJ databases">
        <authorList>
            <person name="De Vega J J."/>
            <person name="De Vega J J."/>
        </authorList>
    </citation>
    <scope>NUCLEOTIDE SEQUENCE</scope>
</reference>
<proteinExistence type="predicted"/>
<sequence length="43" mass="5032">MLRGDSKRVIAYLVARLWHLRLRQGTELADCSGEGLRFWTDKL</sequence>